<protein>
    <submittedName>
        <fullName evidence="2">Transposase</fullName>
    </submittedName>
</protein>
<dbReference type="AlphaFoldDB" id="A0A7I4Z1Q8"/>
<dbReference type="WBParaSite" id="HCON_00171240-00001">
    <property type="protein sequence ID" value="HCON_00171240-00001"/>
    <property type="gene ID" value="HCON_00171240"/>
</dbReference>
<proteinExistence type="predicted"/>
<accession>A0A7I4Z1Q8</accession>
<evidence type="ECO:0000313" key="2">
    <source>
        <dbReference type="WBParaSite" id="HCON_00171240-00001"/>
    </source>
</evidence>
<organism evidence="1 2">
    <name type="scientific">Haemonchus contortus</name>
    <name type="common">Barber pole worm</name>
    <dbReference type="NCBI Taxonomy" id="6289"/>
    <lineage>
        <taxon>Eukaryota</taxon>
        <taxon>Metazoa</taxon>
        <taxon>Ecdysozoa</taxon>
        <taxon>Nematoda</taxon>
        <taxon>Chromadorea</taxon>
        <taxon>Rhabditida</taxon>
        <taxon>Rhabditina</taxon>
        <taxon>Rhabditomorpha</taxon>
        <taxon>Strongyloidea</taxon>
        <taxon>Trichostrongylidae</taxon>
        <taxon>Haemonchus</taxon>
    </lineage>
</organism>
<reference evidence="2" key="1">
    <citation type="submission" date="2020-12" db="UniProtKB">
        <authorList>
            <consortium name="WormBaseParasite"/>
        </authorList>
    </citation>
    <scope>IDENTIFICATION</scope>
    <source>
        <strain evidence="2">MHco3</strain>
    </source>
</reference>
<evidence type="ECO:0000313" key="1">
    <source>
        <dbReference type="Proteomes" id="UP000025227"/>
    </source>
</evidence>
<keyword evidence="1" id="KW-1185">Reference proteome</keyword>
<dbReference type="Proteomes" id="UP000025227">
    <property type="component" value="Unplaced"/>
</dbReference>
<name>A0A7I4Z1Q8_HAECO</name>
<sequence>MKGTAALEQQQHQQRIGVGHHIHRWFARLMEGDTGFENKPRPGRPFAVDDSVIVDTIKEDPEANTADLQQDLGVLNERSLVAF</sequence>